<organism evidence="6 7">
    <name type="scientific">Virgibacillus massiliensis</name>
    <dbReference type="NCBI Taxonomy" id="1462526"/>
    <lineage>
        <taxon>Bacteria</taxon>
        <taxon>Bacillati</taxon>
        <taxon>Bacillota</taxon>
        <taxon>Bacilli</taxon>
        <taxon>Bacillales</taxon>
        <taxon>Bacillaceae</taxon>
        <taxon>Virgibacillus</taxon>
    </lineage>
</organism>
<keyword evidence="1 3" id="KW-0547">Nucleotide-binding</keyword>
<reference evidence="7" key="2">
    <citation type="submission" date="2014-05" db="EMBL/GenBank/DDBJ databases">
        <title>Draft genome sequence of Virgibacillus massiliensis Vm-5.</title>
        <authorList>
            <person name="Khelaifia S."/>
            <person name="Croce O."/>
            <person name="Lagier J.C."/>
            <person name="Raoult D."/>
        </authorList>
    </citation>
    <scope>NUCLEOTIDE SEQUENCE [LARGE SCALE GENOMIC DNA]</scope>
    <source>
        <strain evidence="7">Vm-5</strain>
    </source>
</reference>
<feature type="region of interest" description="Disordered" evidence="4">
    <location>
        <begin position="354"/>
        <end position="381"/>
    </location>
</feature>
<dbReference type="Gene3D" id="3.40.50.300">
    <property type="entry name" value="P-loop containing nucleotide triphosphate hydrolases"/>
    <property type="match status" value="1"/>
</dbReference>
<evidence type="ECO:0000256" key="4">
    <source>
        <dbReference type="SAM" id="MobiDB-lite"/>
    </source>
</evidence>
<evidence type="ECO:0000256" key="2">
    <source>
        <dbReference type="ARBA" id="ARBA00022840"/>
    </source>
</evidence>
<dbReference type="Proteomes" id="UP000028875">
    <property type="component" value="Unassembled WGS sequence"/>
</dbReference>
<evidence type="ECO:0000313" key="7">
    <source>
        <dbReference type="Proteomes" id="UP000028875"/>
    </source>
</evidence>
<dbReference type="InterPro" id="IPR027417">
    <property type="entry name" value="P-loop_NTPase"/>
</dbReference>
<dbReference type="GO" id="GO:0005524">
    <property type="term" value="F:ATP binding"/>
    <property type="evidence" value="ECO:0007669"/>
    <property type="project" value="UniProtKB-UniRule"/>
</dbReference>
<name>A0A024QA47_9BACI</name>
<dbReference type="InterPro" id="IPR002543">
    <property type="entry name" value="FtsK_dom"/>
</dbReference>
<dbReference type="InterPro" id="IPR050206">
    <property type="entry name" value="FtsK/SpoIIIE/SftA"/>
</dbReference>
<dbReference type="GO" id="GO:0003677">
    <property type="term" value="F:DNA binding"/>
    <property type="evidence" value="ECO:0007669"/>
    <property type="project" value="InterPro"/>
</dbReference>
<dbReference type="STRING" id="1462526.BN990_01357"/>
<evidence type="ECO:0000256" key="3">
    <source>
        <dbReference type="PROSITE-ProRule" id="PRU00289"/>
    </source>
</evidence>
<evidence type="ECO:0000256" key="1">
    <source>
        <dbReference type="ARBA" id="ARBA00022741"/>
    </source>
</evidence>
<accession>A0A024QA47</accession>
<feature type="binding site" evidence="3">
    <location>
        <begin position="138"/>
        <end position="145"/>
    </location>
    <ligand>
        <name>ATP</name>
        <dbReference type="ChEBI" id="CHEBI:30616"/>
    </ligand>
</feature>
<reference evidence="6 7" key="1">
    <citation type="submission" date="2014-03" db="EMBL/GenBank/DDBJ databases">
        <authorList>
            <person name="Urmite Genomes U."/>
        </authorList>
    </citation>
    <scope>NUCLEOTIDE SEQUENCE [LARGE SCALE GENOMIC DNA]</scope>
    <source>
        <strain evidence="6 7">Vm-5</strain>
    </source>
</reference>
<dbReference type="AlphaFoldDB" id="A0A024QA47"/>
<evidence type="ECO:0000259" key="5">
    <source>
        <dbReference type="PROSITE" id="PS50901"/>
    </source>
</evidence>
<dbReference type="Pfam" id="PF01580">
    <property type="entry name" value="FtsK_SpoIIIE"/>
    <property type="match status" value="1"/>
</dbReference>
<proteinExistence type="predicted"/>
<dbReference type="EMBL" id="CCDP010000001">
    <property type="protein sequence ID" value="CDQ39075.1"/>
    <property type="molecule type" value="Genomic_DNA"/>
</dbReference>
<dbReference type="PROSITE" id="PS50901">
    <property type="entry name" value="FTSK"/>
    <property type="match status" value="1"/>
</dbReference>
<dbReference type="RefSeq" id="WP_051739041.1">
    <property type="nucleotide sequence ID" value="NZ_BNER01000003.1"/>
</dbReference>
<feature type="domain" description="FtsK" evidence="5">
    <location>
        <begin position="120"/>
        <end position="311"/>
    </location>
</feature>
<comment type="caution">
    <text evidence="6">The sequence shown here is derived from an EMBL/GenBank/DDBJ whole genome shotgun (WGS) entry which is preliminary data.</text>
</comment>
<protein>
    <submittedName>
        <fullName evidence="6">DNA translocase FtsK</fullName>
    </submittedName>
</protein>
<keyword evidence="7" id="KW-1185">Reference proteome</keyword>
<dbReference type="OrthoDB" id="2511091at2"/>
<keyword evidence="2 3" id="KW-0067">ATP-binding</keyword>
<dbReference type="eggNOG" id="COG1674">
    <property type="taxonomic scope" value="Bacteria"/>
</dbReference>
<feature type="compositionally biased region" description="Basic and acidic residues" evidence="4">
    <location>
        <begin position="354"/>
        <end position="372"/>
    </location>
</feature>
<dbReference type="PANTHER" id="PTHR22683">
    <property type="entry name" value="SPORULATION PROTEIN RELATED"/>
    <property type="match status" value="1"/>
</dbReference>
<gene>
    <name evidence="6" type="primary">ftsK</name>
    <name evidence="6" type="ORF">BN990_01357</name>
</gene>
<dbReference type="SUPFAM" id="SSF52540">
    <property type="entry name" value="P-loop containing nucleoside triphosphate hydrolases"/>
    <property type="match status" value="1"/>
</dbReference>
<sequence length="381" mass="43614">MLTNWTYKKRLSVIFRRTNFLREYRDFLGNLKETQPRYLQTNKETLYTEYVYSIPLGKVLTDSLEKAIVGAFDRVCKVKSAGGRLYVRIYKYKLPDHVAYEQLKEINVDTKYTVPIGLTLDDLILHNFDVTPHMTVAGATRQGKTVFLKQLITYLCENNPTEDIRLYLIDLKGGLEFGRYADLKQTVRVASNACETAKLLEEVQSEMNRNMSVFRKLGYTNIVDTPIKTRTFVIVDEAAQLSSEPFMQQETKEQLGYCQHALSEITRIGGALGYRLVFATQYPTSDTLPRQIKQNADAKLSFRLTTEVASRVALDEQGAEKLTVPGRAIYRTIDKVEIQVPYISDKESEERLAKFKEVDQRDGASYDKVSRTDDDDPLQTG</sequence>
<dbReference type="PANTHER" id="PTHR22683:SF1">
    <property type="entry name" value="TYPE VII SECRETION SYSTEM PROTEIN ESSC"/>
    <property type="match status" value="1"/>
</dbReference>
<evidence type="ECO:0000313" key="6">
    <source>
        <dbReference type="EMBL" id="CDQ39075.1"/>
    </source>
</evidence>